<keyword evidence="3" id="KW-1185">Reference proteome</keyword>
<feature type="domain" description="RPW8" evidence="1">
    <location>
        <begin position="1"/>
        <end position="146"/>
    </location>
</feature>
<dbReference type="PROSITE" id="PS51153">
    <property type="entry name" value="RPW8"/>
    <property type="match status" value="1"/>
</dbReference>
<name>A0AAN9M888_CANGL</name>
<dbReference type="Pfam" id="PF05659">
    <property type="entry name" value="RPW8"/>
    <property type="match status" value="1"/>
</dbReference>
<sequence length="187" mass="21183">MAEIVGGAVFGELLNTILKKKNNAIMFKSTLENIRSILEALDPLIKEIAQQNNDLDLPKKQLERLISEMKKGTKLISKCSQIHKLNYLAKIRYQRKLKVLLDSLYMLFSIEVLAQLARDQKETLLMVKRIHNKLSFEMIEDATSSDGTEIHDSVEIQLAEKSALGNNVSKIDTKHTMMQTDKGVVEA</sequence>
<proteinExistence type="predicted"/>
<evidence type="ECO:0000313" key="2">
    <source>
        <dbReference type="EMBL" id="KAK7349696.1"/>
    </source>
</evidence>
<comment type="caution">
    <text evidence="2">The sequence shown here is derived from an EMBL/GenBank/DDBJ whole genome shotgun (WGS) entry which is preliminary data.</text>
</comment>
<gene>
    <name evidence="2" type="ORF">VNO77_07274</name>
</gene>
<dbReference type="AlphaFoldDB" id="A0AAN9M888"/>
<protein>
    <recommendedName>
        <fullName evidence="1">RPW8 domain-containing protein</fullName>
    </recommendedName>
</protein>
<dbReference type="InterPro" id="IPR008808">
    <property type="entry name" value="Powdery_mildew-R_dom"/>
</dbReference>
<accession>A0AAN9M888</accession>
<dbReference type="EMBL" id="JAYMYQ010000002">
    <property type="protein sequence ID" value="KAK7349696.1"/>
    <property type="molecule type" value="Genomic_DNA"/>
</dbReference>
<evidence type="ECO:0000313" key="3">
    <source>
        <dbReference type="Proteomes" id="UP001367508"/>
    </source>
</evidence>
<dbReference type="Proteomes" id="UP001367508">
    <property type="component" value="Unassembled WGS sequence"/>
</dbReference>
<evidence type="ECO:0000259" key="1">
    <source>
        <dbReference type="PROSITE" id="PS51153"/>
    </source>
</evidence>
<organism evidence="2 3">
    <name type="scientific">Canavalia gladiata</name>
    <name type="common">Sword bean</name>
    <name type="synonym">Dolichos gladiatus</name>
    <dbReference type="NCBI Taxonomy" id="3824"/>
    <lineage>
        <taxon>Eukaryota</taxon>
        <taxon>Viridiplantae</taxon>
        <taxon>Streptophyta</taxon>
        <taxon>Embryophyta</taxon>
        <taxon>Tracheophyta</taxon>
        <taxon>Spermatophyta</taxon>
        <taxon>Magnoliopsida</taxon>
        <taxon>eudicotyledons</taxon>
        <taxon>Gunneridae</taxon>
        <taxon>Pentapetalae</taxon>
        <taxon>rosids</taxon>
        <taxon>fabids</taxon>
        <taxon>Fabales</taxon>
        <taxon>Fabaceae</taxon>
        <taxon>Papilionoideae</taxon>
        <taxon>50 kb inversion clade</taxon>
        <taxon>NPAAA clade</taxon>
        <taxon>indigoferoid/millettioid clade</taxon>
        <taxon>Phaseoleae</taxon>
        <taxon>Canavalia</taxon>
    </lineage>
</organism>
<reference evidence="2 3" key="1">
    <citation type="submission" date="2024-01" db="EMBL/GenBank/DDBJ databases">
        <title>The genomes of 5 underutilized Papilionoideae crops provide insights into root nodulation and disease resistanc.</title>
        <authorList>
            <person name="Jiang F."/>
        </authorList>
    </citation>
    <scope>NUCLEOTIDE SEQUENCE [LARGE SCALE GENOMIC DNA]</scope>
    <source>
        <strain evidence="2">LVBAO_FW01</strain>
        <tissue evidence="2">Leaves</tissue>
    </source>
</reference>